<dbReference type="GO" id="GO:0000289">
    <property type="term" value="P:nuclear-transcribed mRNA poly(A) tail shortening"/>
    <property type="evidence" value="ECO:0007669"/>
    <property type="project" value="InterPro"/>
</dbReference>
<feature type="compositionally biased region" description="Gly residues" evidence="7">
    <location>
        <begin position="154"/>
        <end position="175"/>
    </location>
</feature>
<evidence type="ECO:0000256" key="5">
    <source>
        <dbReference type="ARBA" id="ARBA00022840"/>
    </source>
</evidence>
<dbReference type="GO" id="GO:0005524">
    <property type="term" value="F:ATP binding"/>
    <property type="evidence" value="ECO:0007669"/>
    <property type="project" value="UniProtKB-KW"/>
</dbReference>
<feature type="compositionally biased region" description="Gly residues" evidence="7">
    <location>
        <begin position="214"/>
        <end position="259"/>
    </location>
</feature>
<evidence type="ECO:0000256" key="1">
    <source>
        <dbReference type="ARBA" id="ARBA00004496"/>
    </source>
</evidence>
<dbReference type="InterPro" id="IPR030844">
    <property type="entry name" value="PAN3"/>
</dbReference>
<feature type="compositionally biased region" description="Low complexity" evidence="7">
    <location>
        <begin position="200"/>
        <end position="213"/>
    </location>
</feature>
<evidence type="ECO:0000313" key="9">
    <source>
        <dbReference type="EMBL" id="GFR50636.1"/>
    </source>
</evidence>
<evidence type="ECO:0000256" key="4">
    <source>
        <dbReference type="ARBA" id="ARBA00022741"/>
    </source>
</evidence>
<sequence>MPGPSQPDNAVGNSLSSKVHAAPFVPGTPFQSKGSPAGGSFPESALKAQPFVPGSGSGGSNAVGKGQVHSGQGTPGSAGRAAAPTKLAANAAAFVPKQSDGSAVKGGRGLGSSDALAGMDGAASASSSGAGGVRPGGTPPAAASSPAPSPSPAGGRGSAGRGGRGGNGSGGGAGAGVPPPSPGQFQPGRGASNGTGRGAGRNPPAAANASSTGISGGSPGPMAGRGGRGGRGASAGGGYMSPGAGGMHHPGTGPVMGGGSFGSPVNSMAMAAYGSGGGSHLPSYRTRDLYLAGPGRVYVGHHFVEEGLRQQLQSRAYMTAAQWHDESDESGVTPPFRLGPYHTLYPLEEGAMGPSAAAGAGGAGDMPSAALGLHTSLVKGISSVDGSAAALRRVDPKQVIPTTELLTRAREAVEMWAPLANHPNLVGLRAAFIASDSLTQPPQQPGQQGGGDGVSALVFAHDFYPGAMTLAAAHLVPQMSAAGLVSAPQPPPEEVIWSYAVQITSALRAAHGCGLLLRPACLHPSKVLLAGFGRLRVGSVGIVDAMMGGDQPGPEELQMLMRQDISAMGSLLLTLCCAGAGPAPSLDLVAAHYSPELVRLLGALLAAAEGGPLGSWRGLVAALADRAFTELDGAGVALDHTVGELAKEAENGRLLRLLAKINFVTERPADGGNGQDGDSSWSETGDRYVLKLFRDFVFHAAAPDSGAPLLDWGLVAEALNKLDAGVHEELLLLSRDGQSMLVVTYADVKRCLESAFSELKAAVNAAASSSNNTAGRGGQQPSRSPMMRA</sequence>
<dbReference type="PANTHER" id="PTHR12272:SF11">
    <property type="entry name" value="PAN2-PAN3 DEADENYLATION COMPLEX SUBUNIT PAN3"/>
    <property type="match status" value="1"/>
</dbReference>
<feature type="region of interest" description="Disordered" evidence="7">
    <location>
        <begin position="1"/>
        <end position="259"/>
    </location>
</feature>
<keyword evidence="2" id="KW-0963">Cytoplasm</keyword>
<evidence type="ECO:0000256" key="3">
    <source>
        <dbReference type="ARBA" id="ARBA00022664"/>
    </source>
</evidence>
<dbReference type="Gene3D" id="1.10.510.10">
    <property type="entry name" value="Transferase(Phosphotransferase) domain 1"/>
    <property type="match status" value="1"/>
</dbReference>
<dbReference type="PANTHER" id="PTHR12272">
    <property type="entry name" value="DEADENYLATION COMPLEX SUBUNIT PAN3"/>
    <property type="match status" value="1"/>
</dbReference>
<dbReference type="SUPFAM" id="SSF56112">
    <property type="entry name" value="Protein kinase-like (PK-like)"/>
    <property type="match status" value="1"/>
</dbReference>
<proteinExistence type="predicted"/>
<keyword evidence="4" id="KW-0547">Nucleotide-binding</keyword>
<dbReference type="InterPro" id="IPR011009">
    <property type="entry name" value="Kinase-like_dom_sf"/>
</dbReference>
<protein>
    <recommendedName>
        <fullName evidence="8">Pan3 C-terminal knob domain-containing protein</fullName>
    </recommendedName>
</protein>
<accession>A0AAD3DYX8</accession>
<dbReference type="GO" id="GO:0006397">
    <property type="term" value="P:mRNA processing"/>
    <property type="evidence" value="ECO:0007669"/>
    <property type="project" value="UniProtKB-KW"/>
</dbReference>
<evidence type="ECO:0000256" key="6">
    <source>
        <dbReference type="ARBA" id="ARBA00023054"/>
    </source>
</evidence>
<dbReference type="InterPro" id="IPR041332">
    <property type="entry name" value="Pan3_CK"/>
</dbReference>
<organism evidence="9 10">
    <name type="scientific">Astrephomene gubernaculifera</name>
    <dbReference type="NCBI Taxonomy" id="47775"/>
    <lineage>
        <taxon>Eukaryota</taxon>
        <taxon>Viridiplantae</taxon>
        <taxon>Chlorophyta</taxon>
        <taxon>core chlorophytes</taxon>
        <taxon>Chlorophyceae</taxon>
        <taxon>CS clade</taxon>
        <taxon>Chlamydomonadales</taxon>
        <taxon>Astrephomenaceae</taxon>
        <taxon>Astrephomene</taxon>
    </lineage>
</organism>
<feature type="domain" description="Pan3 C-terminal knob" evidence="8">
    <location>
        <begin position="619"/>
        <end position="759"/>
    </location>
</feature>
<evidence type="ECO:0000259" key="8">
    <source>
        <dbReference type="Pfam" id="PF18101"/>
    </source>
</evidence>
<feature type="compositionally biased region" description="Polar residues" evidence="7">
    <location>
        <begin position="1"/>
        <end position="17"/>
    </location>
</feature>
<dbReference type="Pfam" id="PF18101">
    <property type="entry name" value="Pan3_CK"/>
    <property type="match status" value="1"/>
</dbReference>
<keyword evidence="6" id="KW-0175">Coiled coil</keyword>
<name>A0AAD3DYX8_9CHLO</name>
<evidence type="ECO:0000256" key="2">
    <source>
        <dbReference type="ARBA" id="ARBA00022490"/>
    </source>
</evidence>
<feature type="region of interest" description="Disordered" evidence="7">
    <location>
        <begin position="767"/>
        <end position="789"/>
    </location>
</feature>
<dbReference type="Gene3D" id="1.10.287.3700">
    <property type="match status" value="1"/>
</dbReference>
<dbReference type="GO" id="GO:0031251">
    <property type="term" value="C:PAN complex"/>
    <property type="evidence" value="ECO:0007669"/>
    <property type="project" value="InterPro"/>
</dbReference>
<gene>
    <name evidence="9" type="ORF">Agub_g12883</name>
</gene>
<reference evidence="9 10" key="1">
    <citation type="journal article" date="2021" name="Sci. Rep.">
        <title>Genome sequencing of the multicellular alga Astrephomene provides insights into convergent evolution of germ-soma differentiation.</title>
        <authorList>
            <person name="Yamashita S."/>
            <person name="Yamamoto K."/>
            <person name="Matsuzaki R."/>
            <person name="Suzuki S."/>
            <person name="Yamaguchi H."/>
            <person name="Hirooka S."/>
            <person name="Minakuchi Y."/>
            <person name="Miyagishima S."/>
            <person name="Kawachi M."/>
            <person name="Toyoda A."/>
            <person name="Nozaki H."/>
        </authorList>
    </citation>
    <scope>NUCLEOTIDE SEQUENCE [LARGE SCALE GENOMIC DNA]</scope>
    <source>
        <strain evidence="9 10">NIES-4017</strain>
    </source>
</reference>
<comment type="subcellular location">
    <subcellularLocation>
        <location evidence="1">Cytoplasm</location>
    </subcellularLocation>
</comment>
<keyword evidence="5" id="KW-0067">ATP-binding</keyword>
<keyword evidence="10" id="KW-1185">Reference proteome</keyword>
<dbReference type="EMBL" id="BMAR01000040">
    <property type="protein sequence ID" value="GFR50636.1"/>
    <property type="molecule type" value="Genomic_DNA"/>
</dbReference>
<evidence type="ECO:0000313" key="10">
    <source>
        <dbReference type="Proteomes" id="UP001054857"/>
    </source>
</evidence>
<keyword evidence="3" id="KW-0507">mRNA processing</keyword>
<dbReference type="GO" id="GO:0008143">
    <property type="term" value="F:poly(A) binding"/>
    <property type="evidence" value="ECO:0007669"/>
    <property type="project" value="TreeGrafter"/>
</dbReference>
<dbReference type="AlphaFoldDB" id="A0AAD3DYX8"/>
<feature type="compositionally biased region" description="Low complexity" evidence="7">
    <location>
        <begin position="81"/>
        <end position="93"/>
    </location>
</feature>
<dbReference type="Gene3D" id="1.20.5.5160">
    <property type="match status" value="1"/>
</dbReference>
<comment type="caution">
    <text evidence="9">The sequence shown here is derived from an EMBL/GenBank/DDBJ whole genome shotgun (WGS) entry which is preliminary data.</text>
</comment>
<evidence type="ECO:0000256" key="7">
    <source>
        <dbReference type="SAM" id="MobiDB-lite"/>
    </source>
</evidence>
<dbReference type="GO" id="GO:0000932">
    <property type="term" value="C:P-body"/>
    <property type="evidence" value="ECO:0007669"/>
    <property type="project" value="TreeGrafter"/>
</dbReference>
<feature type="compositionally biased region" description="Low complexity" evidence="7">
    <location>
        <begin position="111"/>
        <end position="128"/>
    </location>
</feature>
<dbReference type="Proteomes" id="UP001054857">
    <property type="component" value="Unassembled WGS sequence"/>
</dbReference>